<feature type="region of interest" description="Disordered" evidence="1">
    <location>
        <begin position="23"/>
        <end position="59"/>
    </location>
</feature>
<gene>
    <name evidence="2" type="ORF">GCM10009765_50120</name>
</gene>
<comment type="caution">
    <text evidence="2">The sequence shown here is derived from an EMBL/GenBank/DDBJ whole genome shotgun (WGS) entry which is preliminary data.</text>
</comment>
<proteinExistence type="predicted"/>
<dbReference type="Proteomes" id="UP001500618">
    <property type="component" value="Unassembled WGS sequence"/>
</dbReference>
<evidence type="ECO:0000313" key="3">
    <source>
        <dbReference type="Proteomes" id="UP001500618"/>
    </source>
</evidence>
<name>A0ABN2HWP6_9ACTN</name>
<reference evidence="2 3" key="1">
    <citation type="journal article" date="2019" name="Int. J. Syst. Evol. Microbiol.">
        <title>The Global Catalogue of Microorganisms (GCM) 10K type strain sequencing project: providing services to taxonomists for standard genome sequencing and annotation.</title>
        <authorList>
            <consortium name="The Broad Institute Genomics Platform"/>
            <consortium name="The Broad Institute Genome Sequencing Center for Infectious Disease"/>
            <person name="Wu L."/>
            <person name="Ma J."/>
        </authorList>
    </citation>
    <scope>NUCLEOTIDE SEQUENCE [LARGE SCALE GENOMIC DNA]</scope>
    <source>
        <strain evidence="2 3">JCM 14718</strain>
    </source>
</reference>
<organism evidence="2 3">
    <name type="scientific">Fodinicola feengrottensis</name>
    <dbReference type="NCBI Taxonomy" id="435914"/>
    <lineage>
        <taxon>Bacteria</taxon>
        <taxon>Bacillati</taxon>
        <taxon>Actinomycetota</taxon>
        <taxon>Actinomycetes</taxon>
        <taxon>Mycobacteriales</taxon>
        <taxon>Fodinicola</taxon>
    </lineage>
</organism>
<accession>A0ABN2HWP6</accession>
<evidence type="ECO:0000313" key="2">
    <source>
        <dbReference type="EMBL" id="GAA1694847.1"/>
    </source>
</evidence>
<protein>
    <submittedName>
        <fullName evidence="2">Uncharacterized protein</fullName>
    </submittedName>
</protein>
<evidence type="ECO:0000256" key="1">
    <source>
        <dbReference type="SAM" id="MobiDB-lite"/>
    </source>
</evidence>
<sequence length="110" mass="11323">MVTADPPCVSGAFGAGAVDYGYESRSPRPCKNRRVWGTDAPAGGATTSAWRPMTPDGAGSRTKLTNFGLEVAVPRGVGTPGLAPYKVDQLWFRGGSPARGGDGGVGLRRS</sequence>
<keyword evidence="3" id="KW-1185">Reference proteome</keyword>
<dbReference type="EMBL" id="BAAANY010000020">
    <property type="protein sequence ID" value="GAA1694847.1"/>
    <property type="molecule type" value="Genomic_DNA"/>
</dbReference>